<evidence type="ECO:0000259" key="11">
    <source>
        <dbReference type="Pfam" id="PF00768"/>
    </source>
</evidence>
<evidence type="ECO:0000313" key="12">
    <source>
        <dbReference type="EMBL" id="TCS65899.1"/>
    </source>
</evidence>
<dbReference type="GO" id="GO:0008360">
    <property type="term" value="P:regulation of cell shape"/>
    <property type="evidence" value="ECO:0007669"/>
    <property type="project" value="UniProtKB-KW"/>
</dbReference>
<feature type="active site" description="Acyl-ester intermediate" evidence="7">
    <location>
        <position position="64"/>
    </location>
</feature>
<keyword evidence="4" id="KW-0133">Cell shape</keyword>
<evidence type="ECO:0000256" key="10">
    <source>
        <dbReference type="SAM" id="MobiDB-lite"/>
    </source>
</evidence>
<feature type="region of interest" description="Disordered" evidence="10">
    <location>
        <begin position="324"/>
        <end position="362"/>
    </location>
</feature>
<dbReference type="EMBL" id="SLZU01000003">
    <property type="protein sequence ID" value="TCS65899.1"/>
    <property type="molecule type" value="Genomic_DNA"/>
</dbReference>
<comment type="caution">
    <text evidence="12">The sequence shown here is derived from an EMBL/GenBank/DDBJ whole genome shotgun (WGS) entry which is preliminary data.</text>
</comment>
<dbReference type="PANTHER" id="PTHR21581">
    <property type="entry name" value="D-ALANYL-D-ALANINE CARBOXYPEPTIDASE"/>
    <property type="match status" value="1"/>
</dbReference>
<gene>
    <name evidence="12" type="ORF">EDD52_103318</name>
</gene>
<keyword evidence="12" id="KW-0121">Carboxypeptidase</keyword>
<dbReference type="AlphaFoldDB" id="A0A4R3JI77"/>
<dbReference type="GO" id="GO:0009252">
    <property type="term" value="P:peptidoglycan biosynthetic process"/>
    <property type="evidence" value="ECO:0007669"/>
    <property type="project" value="UniProtKB-KW"/>
</dbReference>
<feature type="binding site" evidence="8">
    <location>
        <position position="227"/>
    </location>
    <ligand>
        <name>substrate</name>
    </ligand>
</feature>
<keyword evidence="13" id="KW-1185">Reference proteome</keyword>
<keyword evidence="3" id="KW-0378">Hydrolase</keyword>
<sequence>MHKDHRSDDIRAFTGAFIATACLILSLLVPNLVRAAPSAAVVMDMRTGQVYLNEDADKQLHPASLTKMMTLYIAFQAAASGDIDLDAQTTVSSTAASVPGSSLNLSAGERISLRDLVTATAIKSANDAATALAEAIGGDTKRFVARMNATAARIGMTRTHFRNAHGLTAEGHLSTARDMSLLGRQLFFDHPEFFDLFSKVHASSAGRKIAHTNRRFLGAYSGADGIKTGYTRAAGYNLTASAHRGKKRLIVTVFGASSSADRTARVSTLMNKGFRQAPELVKWIPPAPTRQTRPKSKPLLVSAPAPDQSTVRLSLINVSSRAASGLGSIHGQRRDSPDSISGDARGLLRPRARQTPTPPLKPRAAKLGGVALAAILR</sequence>
<dbReference type="SUPFAM" id="SSF56601">
    <property type="entry name" value="beta-lactamase/transpeptidase-like"/>
    <property type="match status" value="1"/>
</dbReference>
<dbReference type="PANTHER" id="PTHR21581:SF6">
    <property type="entry name" value="TRAFFICKING PROTEIN PARTICLE COMPLEX SUBUNIT 12"/>
    <property type="match status" value="1"/>
</dbReference>
<dbReference type="PRINTS" id="PR00725">
    <property type="entry name" value="DADACBPTASE1"/>
</dbReference>
<name>A0A4R3JI77_9RHOB</name>
<proteinExistence type="inferred from homology"/>
<dbReference type="GO" id="GO:0009002">
    <property type="term" value="F:serine-type D-Ala-D-Ala carboxypeptidase activity"/>
    <property type="evidence" value="ECO:0007669"/>
    <property type="project" value="InterPro"/>
</dbReference>
<dbReference type="GO" id="GO:0006508">
    <property type="term" value="P:proteolysis"/>
    <property type="evidence" value="ECO:0007669"/>
    <property type="project" value="InterPro"/>
</dbReference>
<evidence type="ECO:0000256" key="5">
    <source>
        <dbReference type="ARBA" id="ARBA00022984"/>
    </source>
</evidence>
<keyword evidence="2" id="KW-0732">Signal</keyword>
<evidence type="ECO:0000256" key="8">
    <source>
        <dbReference type="PIRSR" id="PIRSR618044-2"/>
    </source>
</evidence>
<dbReference type="Gene3D" id="3.40.710.10">
    <property type="entry name" value="DD-peptidase/beta-lactamase superfamily"/>
    <property type="match status" value="1"/>
</dbReference>
<keyword evidence="12" id="KW-0645">Protease</keyword>
<evidence type="ECO:0000256" key="7">
    <source>
        <dbReference type="PIRSR" id="PIRSR618044-1"/>
    </source>
</evidence>
<feature type="active site" evidence="7">
    <location>
        <position position="124"/>
    </location>
</feature>
<evidence type="ECO:0000256" key="2">
    <source>
        <dbReference type="ARBA" id="ARBA00022729"/>
    </source>
</evidence>
<dbReference type="GO" id="GO:0071555">
    <property type="term" value="P:cell wall organization"/>
    <property type="evidence" value="ECO:0007669"/>
    <property type="project" value="UniProtKB-KW"/>
</dbReference>
<evidence type="ECO:0000256" key="9">
    <source>
        <dbReference type="RuleBase" id="RU004016"/>
    </source>
</evidence>
<evidence type="ECO:0000256" key="1">
    <source>
        <dbReference type="ARBA" id="ARBA00007164"/>
    </source>
</evidence>
<dbReference type="Proteomes" id="UP000295696">
    <property type="component" value="Unassembled WGS sequence"/>
</dbReference>
<reference evidence="12 13" key="1">
    <citation type="submission" date="2019-03" db="EMBL/GenBank/DDBJ databases">
        <title>Genomic Encyclopedia of Type Strains, Phase IV (KMG-IV): sequencing the most valuable type-strain genomes for metagenomic binning, comparative biology and taxonomic classification.</title>
        <authorList>
            <person name="Goeker M."/>
        </authorList>
    </citation>
    <scope>NUCLEOTIDE SEQUENCE [LARGE SCALE GENOMIC DNA]</scope>
    <source>
        <strain evidence="12 13">DSM 104836</strain>
    </source>
</reference>
<organism evidence="12 13">
    <name type="scientific">Primorskyibacter sedentarius</name>
    <dbReference type="NCBI Taxonomy" id="745311"/>
    <lineage>
        <taxon>Bacteria</taxon>
        <taxon>Pseudomonadati</taxon>
        <taxon>Pseudomonadota</taxon>
        <taxon>Alphaproteobacteria</taxon>
        <taxon>Rhodobacterales</taxon>
        <taxon>Roseobacteraceae</taxon>
        <taxon>Primorskyibacter</taxon>
    </lineage>
</organism>
<feature type="domain" description="Peptidase S11 D-alanyl-D-alanine carboxypeptidase A N-terminal" evidence="11">
    <location>
        <begin position="38"/>
        <end position="257"/>
    </location>
</feature>
<evidence type="ECO:0000256" key="3">
    <source>
        <dbReference type="ARBA" id="ARBA00022801"/>
    </source>
</evidence>
<accession>A0A4R3JI77</accession>
<evidence type="ECO:0000256" key="4">
    <source>
        <dbReference type="ARBA" id="ARBA00022960"/>
    </source>
</evidence>
<dbReference type="InterPro" id="IPR001967">
    <property type="entry name" value="Peptidase_S11_N"/>
</dbReference>
<dbReference type="InterPro" id="IPR018044">
    <property type="entry name" value="Peptidase_S11"/>
</dbReference>
<dbReference type="InterPro" id="IPR012338">
    <property type="entry name" value="Beta-lactam/transpept-like"/>
</dbReference>
<feature type="active site" description="Proton acceptor" evidence="7">
    <location>
        <position position="67"/>
    </location>
</feature>
<comment type="similarity">
    <text evidence="1 9">Belongs to the peptidase S11 family.</text>
</comment>
<evidence type="ECO:0000313" key="13">
    <source>
        <dbReference type="Proteomes" id="UP000295696"/>
    </source>
</evidence>
<keyword evidence="5" id="KW-0573">Peptidoglycan synthesis</keyword>
<dbReference type="Pfam" id="PF00768">
    <property type="entry name" value="Peptidase_S11"/>
    <property type="match status" value="1"/>
</dbReference>
<keyword evidence="6" id="KW-0961">Cell wall biogenesis/degradation</keyword>
<dbReference type="PROSITE" id="PS51257">
    <property type="entry name" value="PROKAR_LIPOPROTEIN"/>
    <property type="match status" value="1"/>
</dbReference>
<evidence type="ECO:0000256" key="6">
    <source>
        <dbReference type="ARBA" id="ARBA00023316"/>
    </source>
</evidence>
<protein>
    <submittedName>
        <fullName evidence="12">D-alanyl-D-alanine carboxypeptidase-like protein</fullName>
    </submittedName>
</protein>